<dbReference type="GO" id="GO:0005509">
    <property type="term" value="F:calcium ion binding"/>
    <property type="evidence" value="ECO:0007669"/>
    <property type="project" value="InterPro"/>
</dbReference>
<dbReference type="GO" id="GO:0006508">
    <property type="term" value="P:proteolysis"/>
    <property type="evidence" value="ECO:0007669"/>
    <property type="project" value="UniProtKB-KW"/>
</dbReference>
<evidence type="ECO:0000256" key="2">
    <source>
        <dbReference type="ARBA" id="ARBA00022801"/>
    </source>
</evidence>
<dbReference type="InterPro" id="IPR015919">
    <property type="entry name" value="Cadherin-like_sf"/>
</dbReference>
<accession>A0A518CTK8</accession>
<dbReference type="PROSITE" id="PS50268">
    <property type="entry name" value="CADHERIN_2"/>
    <property type="match status" value="1"/>
</dbReference>
<dbReference type="PROSITE" id="PS51829">
    <property type="entry name" value="P_HOMO_B"/>
    <property type="match status" value="1"/>
</dbReference>
<dbReference type="GO" id="GO:0016020">
    <property type="term" value="C:membrane"/>
    <property type="evidence" value="ECO:0007669"/>
    <property type="project" value="InterPro"/>
</dbReference>
<dbReference type="Pfam" id="PF00028">
    <property type="entry name" value="Cadherin"/>
    <property type="match status" value="1"/>
</dbReference>
<dbReference type="InterPro" id="IPR002126">
    <property type="entry name" value="Cadherin-like_dom"/>
</dbReference>
<evidence type="ECO:0000313" key="6">
    <source>
        <dbReference type="Proteomes" id="UP000317178"/>
    </source>
</evidence>
<reference evidence="5 6" key="1">
    <citation type="submission" date="2019-02" db="EMBL/GenBank/DDBJ databases">
        <title>Deep-cultivation of Planctomycetes and their phenomic and genomic characterization uncovers novel biology.</title>
        <authorList>
            <person name="Wiegand S."/>
            <person name="Jogler M."/>
            <person name="Boedeker C."/>
            <person name="Pinto D."/>
            <person name="Vollmers J."/>
            <person name="Rivas-Marin E."/>
            <person name="Kohn T."/>
            <person name="Peeters S.H."/>
            <person name="Heuer A."/>
            <person name="Rast P."/>
            <person name="Oberbeckmann S."/>
            <person name="Bunk B."/>
            <person name="Jeske O."/>
            <person name="Meyerdierks A."/>
            <person name="Storesund J.E."/>
            <person name="Kallscheuer N."/>
            <person name="Luecker S."/>
            <person name="Lage O.M."/>
            <person name="Pohl T."/>
            <person name="Merkel B.J."/>
            <person name="Hornburger P."/>
            <person name="Mueller R.-W."/>
            <person name="Bruemmer F."/>
            <person name="Labrenz M."/>
            <person name="Spormann A.M."/>
            <person name="Op den Camp H."/>
            <person name="Overmann J."/>
            <person name="Amann R."/>
            <person name="Jetten M.S.M."/>
            <person name="Mascher T."/>
            <person name="Medema M.H."/>
            <person name="Devos D.P."/>
            <person name="Kaster A.-K."/>
            <person name="Ovreas L."/>
            <person name="Rohde M."/>
            <person name="Galperin M.Y."/>
            <person name="Jogler C."/>
        </authorList>
    </citation>
    <scope>NUCLEOTIDE SEQUENCE [LARGE SCALE GENOMIC DNA]</scope>
    <source>
        <strain evidence="5 6">Pla110</strain>
    </source>
</reference>
<dbReference type="OrthoDB" id="254354at2"/>
<dbReference type="Gene3D" id="2.60.40.60">
    <property type="entry name" value="Cadherins"/>
    <property type="match status" value="1"/>
</dbReference>
<dbReference type="RefSeq" id="WP_144998834.1">
    <property type="nucleotide sequence ID" value="NZ_CP036281.1"/>
</dbReference>
<keyword evidence="2" id="KW-0378">Hydrolase</keyword>
<evidence type="ECO:0000313" key="5">
    <source>
        <dbReference type="EMBL" id="QDU82545.1"/>
    </source>
</evidence>
<gene>
    <name evidence="5" type="ORF">Pla110_43030</name>
</gene>
<dbReference type="SUPFAM" id="SSF49313">
    <property type="entry name" value="Cadherin-like"/>
    <property type="match status" value="1"/>
</dbReference>
<proteinExistence type="predicted"/>
<evidence type="ECO:0000259" key="4">
    <source>
        <dbReference type="PROSITE" id="PS51829"/>
    </source>
</evidence>
<dbReference type="SUPFAM" id="SSF49785">
    <property type="entry name" value="Galactose-binding domain-like"/>
    <property type="match status" value="1"/>
</dbReference>
<dbReference type="SMART" id="SM00112">
    <property type="entry name" value="CA"/>
    <property type="match status" value="1"/>
</dbReference>
<sequence>MPITKFLTSLLRAKRRQTASIPHSRRGQQSTPAWSQLERLEDRTLLTISFNFIYAGAIGSGIGFEDATHGQDRRDALEATATTLGGFFDETGTVDVSVSSINVTGTSTLASAGSSFFPGGSGEFTQLIAATKILTGHDLNGAGSDASLTVNWGNSFELEDDFQSGEFDFTSVIMHELSHVLGFNSMINQDGSSKMNSATLGNPGRWSVLDSYISDSTGISLIDPDSYILDPSWATHSVGGSSPTSGLFFNGYNAMTANGGVLVGLYSPTTWRNGSSASHLDTDNPTYTSLMMSHSTPPGLGARTFDSIEVGVWMDLGYNMVGAANSNPVGVPDIGASFETDEDTSFTPGDFLANDFDPDPNETETIRISSLDTSSTNGLVTLVGSGIQTNFSSTGPFNITDFDTTLYPINVSGLDGMLRDVNVTLNIDHPWDSNLDVFLISPNGTRVELFSDRGFNGDDFTNSNFSDQALVSINATTSSSLTLVPFTGSFRPAGELSDFNGELANGTWQLEITDDSPGQTGSLLDWSIDLVAQHLEYDPNGQFEFLNDGQSQEDDFEYTLSDENGNSTVVMASILVNGVVDPNQPPTIISSDTVDAAENQTAVIDVQSTDLDGETEGAGLSYTISGGVDQLFFNIDANTGVLTFQSAPDFENALDDDSDNVYEVEVTVTDSGLLTDVQLISVTVTDVAEGNGDLVPQTSEVLLSASTLGNQRTGSAGQRSVSAANDGRYVVTWYSDEGDGDGSAVFAQLYRADGSKVGSEFVVSTTTANDQQHPSVAMRFNGQFVIMWQSDSDNGPGVNWEIHAQRYLASGLPDGGEFVINQTTAGSQQLGDITYLDNGNIVVTWTGGGTGDGNGVFARIFDTSGNPVGNEFLVSTTTAGAQQNPSLVTDSAGGFAAVWHGAGTGDGAGVFFRRFDNTGTALTSEVLVNQTTSGTQETASVTQTTDGNFVVVWSGEGTGDANGIFARRVTAAGATPGNEILINSVTANAQISPTVLAGESNSFLAAWSTQVAGADYDISIRKFDGSNNPETSEQTVNLELANRQWNPSLAKRGSNYIIAWSGRGLEDTFGVFTREYDASLTAQTSEVLLSASTLGNQRTGSAGQRSVSAANDGRYVVTWYSDEGDGDGSAVFAQLYRADGSKVGSEFVVSTTTANDQQHPSVAMRFNGQFVIMWQSDSDNGPGVNWEIHAQRYLASGLPDGGEFVINQTTAGSQQLGDITYLDNGNIVVTWTGGGTGDGNGVFARIFDTSGNPVGNEFLVSTTTAGAQQNPSLVTDSAGGFAAVWHGAGTGDGAGVFFRRFDNTGTALTSEVLVNQTTSGTQETASVTQTTDGNFVVVWSGEGTGDANGIFARRVTAAGATPGNEILINSVTANAQISPTVLAGESNSFLAAWSTQVAGADYDISIRKFDGSNNPETSEQTVNLELANRQWNPSLAKRGSNYIIAWSGRGLEDTFGVFTREYANPVPIPLASPEASFIEDESNLESTTEVSLSSQANFGADDEAPPSFTIDESPLETEIEFVELSVSASGSDSEVTNDELFVEWDGLLVE</sequence>
<dbReference type="InterPro" id="IPR002884">
    <property type="entry name" value="P_dom"/>
</dbReference>
<dbReference type="InterPro" id="IPR008979">
    <property type="entry name" value="Galactose-bd-like_sf"/>
</dbReference>
<feature type="domain" description="Cadherin" evidence="3">
    <location>
        <begin position="585"/>
        <end position="698"/>
    </location>
</feature>
<keyword evidence="1" id="KW-0645">Protease</keyword>
<dbReference type="GO" id="GO:0007156">
    <property type="term" value="P:homophilic cell adhesion via plasma membrane adhesion molecules"/>
    <property type="evidence" value="ECO:0007669"/>
    <property type="project" value="InterPro"/>
</dbReference>
<evidence type="ECO:0000259" key="3">
    <source>
        <dbReference type="PROSITE" id="PS50268"/>
    </source>
</evidence>
<dbReference type="Proteomes" id="UP000317178">
    <property type="component" value="Chromosome"/>
</dbReference>
<evidence type="ECO:0000256" key="1">
    <source>
        <dbReference type="ARBA" id="ARBA00022670"/>
    </source>
</evidence>
<dbReference type="GO" id="GO:0004252">
    <property type="term" value="F:serine-type endopeptidase activity"/>
    <property type="evidence" value="ECO:0007669"/>
    <property type="project" value="InterPro"/>
</dbReference>
<keyword evidence="6" id="KW-1185">Reference proteome</keyword>
<organism evidence="5 6">
    <name type="scientific">Polystyrenella longa</name>
    <dbReference type="NCBI Taxonomy" id="2528007"/>
    <lineage>
        <taxon>Bacteria</taxon>
        <taxon>Pseudomonadati</taxon>
        <taxon>Planctomycetota</taxon>
        <taxon>Planctomycetia</taxon>
        <taxon>Planctomycetales</taxon>
        <taxon>Planctomycetaceae</taxon>
        <taxon>Polystyrenella</taxon>
    </lineage>
</organism>
<feature type="domain" description="P/Homo B" evidence="4">
    <location>
        <begin position="385"/>
        <end position="539"/>
    </location>
</feature>
<protein>
    <submittedName>
        <fullName evidence="5">Proprotein convertase P-domain protein</fullName>
    </submittedName>
</protein>
<dbReference type="EMBL" id="CP036281">
    <property type="protein sequence ID" value="QDU82545.1"/>
    <property type="molecule type" value="Genomic_DNA"/>
</dbReference>
<dbReference type="Gene3D" id="2.60.120.260">
    <property type="entry name" value="Galactose-binding domain-like"/>
    <property type="match status" value="1"/>
</dbReference>
<dbReference type="CDD" id="cd11304">
    <property type="entry name" value="Cadherin_repeat"/>
    <property type="match status" value="1"/>
</dbReference>
<name>A0A518CTK8_9PLAN</name>
<dbReference type="Pfam" id="PF01483">
    <property type="entry name" value="P_proprotein"/>
    <property type="match status" value="1"/>
</dbReference>
<dbReference type="KEGG" id="plon:Pla110_43030"/>